<feature type="transmembrane region" description="Helical" evidence="1">
    <location>
        <begin position="391"/>
        <end position="413"/>
    </location>
</feature>
<keyword evidence="3" id="KW-1185">Reference proteome</keyword>
<dbReference type="AlphaFoldDB" id="A0A9P4PFE8"/>
<keyword evidence="1" id="KW-0812">Transmembrane</keyword>
<gene>
    <name evidence="2" type="ORF">P171DRAFT_522936</name>
</gene>
<evidence type="ECO:0000256" key="1">
    <source>
        <dbReference type="SAM" id="Phobius"/>
    </source>
</evidence>
<organism evidence="2 3">
    <name type="scientific">Karstenula rhodostoma CBS 690.94</name>
    <dbReference type="NCBI Taxonomy" id="1392251"/>
    <lineage>
        <taxon>Eukaryota</taxon>
        <taxon>Fungi</taxon>
        <taxon>Dikarya</taxon>
        <taxon>Ascomycota</taxon>
        <taxon>Pezizomycotina</taxon>
        <taxon>Dothideomycetes</taxon>
        <taxon>Pleosporomycetidae</taxon>
        <taxon>Pleosporales</taxon>
        <taxon>Massarineae</taxon>
        <taxon>Didymosphaeriaceae</taxon>
        <taxon>Karstenula</taxon>
    </lineage>
</organism>
<feature type="transmembrane region" description="Helical" evidence="1">
    <location>
        <begin position="502"/>
        <end position="525"/>
    </location>
</feature>
<comment type="caution">
    <text evidence="2">The sequence shown here is derived from an EMBL/GenBank/DDBJ whole genome shotgun (WGS) entry which is preliminary data.</text>
</comment>
<proteinExistence type="predicted"/>
<name>A0A9P4PFE8_9PLEO</name>
<dbReference type="Proteomes" id="UP000799764">
    <property type="component" value="Unassembled WGS sequence"/>
</dbReference>
<dbReference type="PANTHER" id="PTHR42044">
    <property type="entry name" value="DUF676 DOMAIN-CONTAINING PROTEIN-RELATED"/>
    <property type="match status" value="1"/>
</dbReference>
<protein>
    <submittedName>
        <fullName evidence="2">Uncharacterized protein</fullName>
    </submittedName>
</protein>
<sequence length="825" mass="93813">MARSRLCTACLNIFSKSPSDIGAGGMRKQHHLDTEDFFKAVEESCYICSWTYRNMRWSRSQGYVVHVPVYSTTYTMCIDQLMLRIKIYSSKTEGELRYTADFWGFETRLADQYPNIDSLRDDWMRVVQEYSIRRLTFASDRLPALAGIINGFRNQLKDESIYGLWLKDIHRGLMFEQMRDNIGTCVVPTGNDSPTWSWAALHAPVIWDIRLYQHQICKICAIDLLRFPRTLQLRLCGKLMNFPSEYRGLDTKVINVSEFEVRGSDDKGLAIRLRPDHWFIKQNLQWEIMGEIDAPLDMLRRQSLDYLTIMPILCYISWDKKRYVVMGLLLQAQPSAERGVYRRVGIVRLWLNCEEKPTFDTVKRHVAVLQSPLADYLYQEMDGNGNYTITVLYISLSLPFLTVNFVNMTINLLRPPSKPHLHPHAPIPYTGSPLLLCLSDIRLFFALARTLPGIFTPLTQWRSGALDELYPSLPNLYCLFLHAFLLLFQSLFLLSLPFLIPLPVWVVGVYFAAVYAVTLAIAWLLNGSEDVLHSTLALPPAPAHKGECWIYLNGVSVGRHWLQSNLDLLALTFRRPITGVHNRTYGILFDLLQCILERYFLYATVDIRRSYGTIKAALLEPENEKVVLILHSQGGIEGGMILDWVLGELPRDILSKLEIYTFGSAANHFNNPQTSTSASSFPSSFASSPNIHIEHFAHTADFVARWGVLHFSSPAFPNRYAGKVFVREGSGHLMNMHYLGVLFPLREGKVDDGDGWEGVSVLEEGDREGVNGIGDEGRGKKGAGVNKFSRLWGATPPLVLILAHPNMFKYLQSLNADSILVPRTP</sequence>
<accession>A0A9P4PFE8</accession>
<dbReference type="PANTHER" id="PTHR42044:SF2">
    <property type="entry name" value="DUF676 DOMAIN-CONTAINING PROTEIN"/>
    <property type="match status" value="1"/>
</dbReference>
<evidence type="ECO:0000313" key="3">
    <source>
        <dbReference type="Proteomes" id="UP000799764"/>
    </source>
</evidence>
<evidence type="ECO:0000313" key="2">
    <source>
        <dbReference type="EMBL" id="KAF2442034.1"/>
    </source>
</evidence>
<dbReference type="EMBL" id="MU001504">
    <property type="protein sequence ID" value="KAF2442034.1"/>
    <property type="molecule type" value="Genomic_DNA"/>
</dbReference>
<feature type="transmembrane region" description="Helical" evidence="1">
    <location>
        <begin position="474"/>
        <end position="495"/>
    </location>
</feature>
<dbReference type="OrthoDB" id="3790714at2759"/>
<keyword evidence="1" id="KW-1133">Transmembrane helix</keyword>
<keyword evidence="1" id="KW-0472">Membrane</keyword>
<reference evidence="2" key="1">
    <citation type="journal article" date="2020" name="Stud. Mycol.">
        <title>101 Dothideomycetes genomes: a test case for predicting lifestyles and emergence of pathogens.</title>
        <authorList>
            <person name="Haridas S."/>
            <person name="Albert R."/>
            <person name="Binder M."/>
            <person name="Bloem J."/>
            <person name="Labutti K."/>
            <person name="Salamov A."/>
            <person name="Andreopoulos B."/>
            <person name="Baker S."/>
            <person name="Barry K."/>
            <person name="Bills G."/>
            <person name="Bluhm B."/>
            <person name="Cannon C."/>
            <person name="Castanera R."/>
            <person name="Culley D."/>
            <person name="Daum C."/>
            <person name="Ezra D."/>
            <person name="Gonzalez J."/>
            <person name="Henrissat B."/>
            <person name="Kuo A."/>
            <person name="Liang C."/>
            <person name="Lipzen A."/>
            <person name="Lutzoni F."/>
            <person name="Magnuson J."/>
            <person name="Mondo S."/>
            <person name="Nolan M."/>
            <person name="Ohm R."/>
            <person name="Pangilinan J."/>
            <person name="Park H.-J."/>
            <person name="Ramirez L."/>
            <person name="Alfaro M."/>
            <person name="Sun H."/>
            <person name="Tritt A."/>
            <person name="Yoshinaga Y."/>
            <person name="Zwiers L.-H."/>
            <person name="Turgeon B."/>
            <person name="Goodwin S."/>
            <person name="Spatafora J."/>
            <person name="Crous P."/>
            <person name="Grigoriev I."/>
        </authorList>
    </citation>
    <scope>NUCLEOTIDE SEQUENCE</scope>
    <source>
        <strain evidence="2">CBS 690.94</strain>
    </source>
</reference>